<sequence length="73" mass="8199">MVAGEWKMTFREVREQLRIVGVLISKRGSSIRVNHFGGMPETACFTSSLDEALTAGLSMARPKHLPKNWCAHR</sequence>
<dbReference type="Proteomes" id="UP000539538">
    <property type="component" value="Unassembled WGS sequence"/>
</dbReference>
<gene>
    <name evidence="1" type="ORF">GGQ99_002133</name>
</gene>
<evidence type="ECO:0000313" key="1">
    <source>
        <dbReference type="EMBL" id="MBB4650378.1"/>
    </source>
</evidence>
<keyword evidence="2" id="KW-1185">Reference proteome</keyword>
<accession>A0ABR6L0T6</accession>
<proteinExistence type="predicted"/>
<comment type="caution">
    <text evidence="1">The sequence shown here is derived from an EMBL/GenBank/DDBJ whole genome shotgun (WGS) entry which is preliminary data.</text>
</comment>
<protein>
    <submittedName>
        <fullName evidence="1">Uncharacterized protein</fullName>
    </submittedName>
</protein>
<evidence type="ECO:0000313" key="2">
    <source>
        <dbReference type="Proteomes" id="UP000539538"/>
    </source>
</evidence>
<dbReference type="EMBL" id="JACHOT010000002">
    <property type="protein sequence ID" value="MBB4650378.1"/>
    <property type="molecule type" value="Genomic_DNA"/>
</dbReference>
<organism evidence="1 2">
    <name type="scientific">Aminobacter niigataensis</name>
    <dbReference type="NCBI Taxonomy" id="83265"/>
    <lineage>
        <taxon>Bacteria</taxon>
        <taxon>Pseudomonadati</taxon>
        <taxon>Pseudomonadota</taxon>
        <taxon>Alphaproteobacteria</taxon>
        <taxon>Hyphomicrobiales</taxon>
        <taxon>Phyllobacteriaceae</taxon>
        <taxon>Aminobacter</taxon>
    </lineage>
</organism>
<name>A0ABR6L0T6_9HYPH</name>
<reference evidence="1 2" key="1">
    <citation type="submission" date="2020-08" db="EMBL/GenBank/DDBJ databases">
        <title>Genomic Encyclopedia of Type Strains, Phase IV (KMG-IV): sequencing the most valuable type-strain genomes for metagenomic binning, comparative biology and taxonomic classification.</title>
        <authorList>
            <person name="Goeker M."/>
        </authorList>
    </citation>
    <scope>NUCLEOTIDE SEQUENCE [LARGE SCALE GENOMIC DNA]</scope>
    <source>
        <strain evidence="1 2">DSM 7050</strain>
    </source>
</reference>